<keyword evidence="3" id="KW-1185">Reference proteome</keyword>
<reference evidence="2 3" key="1">
    <citation type="submission" date="2018-05" db="EMBL/GenBank/DDBJ databases">
        <title>Genomic Encyclopedia of Type Strains, Phase III (KMG-III): the genomes of soil and plant-associated and newly described type strains.</title>
        <authorList>
            <person name="Whitman W."/>
        </authorList>
    </citation>
    <scope>NUCLEOTIDE SEQUENCE [LARGE SCALE GENOMIC DNA]</scope>
    <source>
        <strain evidence="2 3">CECT 5696</strain>
    </source>
</reference>
<evidence type="ECO:0000313" key="3">
    <source>
        <dbReference type="Proteomes" id="UP000246635"/>
    </source>
</evidence>
<dbReference type="EMBL" id="QGTQ01000030">
    <property type="protein sequence ID" value="PWV94460.1"/>
    <property type="molecule type" value="Genomic_DNA"/>
</dbReference>
<accession>A0A2V2YLE7</accession>
<gene>
    <name evidence="2" type="ORF">DFQ01_13025</name>
</gene>
<dbReference type="PROSITE" id="PS51462">
    <property type="entry name" value="NUDIX"/>
    <property type="match status" value="1"/>
</dbReference>
<dbReference type="InterPro" id="IPR000086">
    <property type="entry name" value="NUDIX_hydrolase_dom"/>
</dbReference>
<dbReference type="Pfam" id="PF00293">
    <property type="entry name" value="NUDIX"/>
    <property type="match status" value="1"/>
</dbReference>
<organism evidence="2 3">
    <name type="scientific">Paenibacillus cellulosilyticus</name>
    <dbReference type="NCBI Taxonomy" id="375489"/>
    <lineage>
        <taxon>Bacteria</taxon>
        <taxon>Bacillati</taxon>
        <taxon>Bacillota</taxon>
        <taxon>Bacilli</taxon>
        <taxon>Bacillales</taxon>
        <taxon>Paenibacillaceae</taxon>
        <taxon>Paenibacillus</taxon>
    </lineage>
</organism>
<dbReference type="AlphaFoldDB" id="A0A2V2YLE7"/>
<proteinExistence type="predicted"/>
<dbReference type="SUPFAM" id="SSF55811">
    <property type="entry name" value="Nudix"/>
    <property type="match status" value="1"/>
</dbReference>
<feature type="domain" description="Nudix hydrolase" evidence="1">
    <location>
        <begin position="2"/>
        <end position="132"/>
    </location>
</feature>
<dbReference type="Gene3D" id="3.90.79.10">
    <property type="entry name" value="Nucleoside Triphosphate Pyrophosphohydrolase"/>
    <property type="match status" value="1"/>
</dbReference>
<dbReference type="RefSeq" id="WP_174812613.1">
    <property type="nucleotide sequence ID" value="NZ_CP054612.1"/>
</dbReference>
<comment type="caution">
    <text evidence="2">The sequence shown here is derived from an EMBL/GenBank/DDBJ whole genome shotgun (WGS) entry which is preliminary data.</text>
</comment>
<name>A0A2V2YLE7_9BACL</name>
<dbReference type="InterPro" id="IPR015797">
    <property type="entry name" value="NUDIX_hydrolase-like_dom_sf"/>
</dbReference>
<evidence type="ECO:0000259" key="1">
    <source>
        <dbReference type="PROSITE" id="PS51462"/>
    </source>
</evidence>
<dbReference type="Proteomes" id="UP000246635">
    <property type="component" value="Unassembled WGS sequence"/>
</dbReference>
<evidence type="ECO:0000313" key="2">
    <source>
        <dbReference type="EMBL" id="PWV94460.1"/>
    </source>
</evidence>
<protein>
    <submittedName>
        <fullName evidence="2">8-oxo-dGTP diphosphatase</fullName>
    </submittedName>
</protein>
<sequence length="166" mass="19538">MEIRQMSTAFLINEDKVLLMKKETSKVSDEPFWTGLGGHLEPYELNSPMKACYREILEESGIAESDIEDLKLRYILLRIKNDEIRQQFVYFGRTTKTDFVNSDEGELHWQRMSELKGIRFSRIVAFMLEDYQSHPNRDEVMVGTITMDAEMTPTMQWSELRDPLVF</sequence>